<organism evidence="7">
    <name type="scientific">Cyanothece sp. (strain PCC 7425 / ATCC 29141)</name>
    <dbReference type="NCBI Taxonomy" id="395961"/>
    <lineage>
        <taxon>Bacteria</taxon>
        <taxon>Bacillati</taxon>
        <taxon>Cyanobacteriota</taxon>
        <taxon>Cyanophyceae</taxon>
        <taxon>Gomontiellales</taxon>
        <taxon>Cyanothecaceae</taxon>
        <taxon>Cyanothece</taxon>
    </lineage>
</organism>
<keyword evidence="4 5" id="KW-0472">Membrane</keyword>
<evidence type="ECO:0000256" key="5">
    <source>
        <dbReference type="SAM" id="Phobius"/>
    </source>
</evidence>
<feature type="transmembrane region" description="Helical" evidence="5">
    <location>
        <begin position="38"/>
        <end position="62"/>
    </location>
</feature>
<sequence>MSNGSSDTSGKKVAAGICGILLGALGIHKFVLGYNTEGLIMLLVSILTCGILSPIMGIIGLIEGIIYLTKSDTEFYSIYVAGKKGWF</sequence>
<reference evidence="7" key="1">
    <citation type="submission" date="2009-01" db="EMBL/GenBank/DDBJ databases">
        <title>Complete sequence of chromosome Cyanothece sp. PCC 7425.</title>
        <authorList>
            <consortium name="US DOE Joint Genome Institute"/>
            <person name="Lucas S."/>
            <person name="Copeland A."/>
            <person name="Lapidus A."/>
            <person name="Glavina del Rio T."/>
            <person name="Dalin E."/>
            <person name="Tice H."/>
            <person name="Bruce D."/>
            <person name="Goodwin L."/>
            <person name="Pitluck S."/>
            <person name="Sims D."/>
            <person name="Meineke L."/>
            <person name="Brettin T."/>
            <person name="Detter J.C."/>
            <person name="Han C."/>
            <person name="Larimer F."/>
            <person name="Land M."/>
            <person name="Hauser L."/>
            <person name="Kyrpides N."/>
            <person name="Ovchinnikova G."/>
            <person name="Liberton M."/>
            <person name="Stoeckel J."/>
            <person name="Banerjee A."/>
            <person name="Singh A."/>
            <person name="Page L."/>
            <person name="Sato H."/>
            <person name="Zhao L."/>
            <person name="Sherman L."/>
            <person name="Pakrasi H."/>
            <person name="Richardson P."/>
        </authorList>
    </citation>
    <scope>NUCLEOTIDE SEQUENCE</scope>
    <source>
        <strain evidence="7">PCC 7425</strain>
    </source>
</reference>
<dbReference type="EMBL" id="CP001344">
    <property type="protein sequence ID" value="ACL43876.1"/>
    <property type="molecule type" value="Genomic_DNA"/>
</dbReference>
<feature type="transmembrane region" description="Helical" evidence="5">
    <location>
        <begin position="12"/>
        <end position="32"/>
    </location>
</feature>
<keyword evidence="2 5" id="KW-0812">Transmembrane</keyword>
<accession>B8HPL5</accession>
<dbReference type="eggNOG" id="COG2314">
    <property type="taxonomic scope" value="Bacteria"/>
</dbReference>
<dbReference type="KEGG" id="cyn:Cyan7425_1506"/>
<dbReference type="GO" id="GO:0016020">
    <property type="term" value="C:membrane"/>
    <property type="evidence" value="ECO:0007669"/>
    <property type="project" value="UniProtKB-SubCell"/>
</dbReference>
<evidence type="ECO:0000259" key="6">
    <source>
        <dbReference type="Pfam" id="PF05154"/>
    </source>
</evidence>
<keyword evidence="3 5" id="KW-1133">Transmembrane helix</keyword>
<evidence type="ECO:0000256" key="2">
    <source>
        <dbReference type="ARBA" id="ARBA00022692"/>
    </source>
</evidence>
<dbReference type="AlphaFoldDB" id="B8HPL5"/>
<evidence type="ECO:0000256" key="3">
    <source>
        <dbReference type="ARBA" id="ARBA00022989"/>
    </source>
</evidence>
<dbReference type="STRING" id="395961.Cyan7425_1506"/>
<dbReference type="Pfam" id="PF05154">
    <property type="entry name" value="TM2"/>
    <property type="match status" value="1"/>
</dbReference>
<protein>
    <submittedName>
        <fullName evidence="7">TM2 domain containing protein</fullName>
    </submittedName>
</protein>
<dbReference type="InterPro" id="IPR007829">
    <property type="entry name" value="TM2"/>
</dbReference>
<gene>
    <name evidence="7" type="ordered locus">Cyan7425_1506</name>
</gene>
<comment type="subcellular location">
    <subcellularLocation>
        <location evidence="1">Membrane</location>
        <topology evidence="1">Multi-pass membrane protein</topology>
    </subcellularLocation>
</comment>
<evidence type="ECO:0000256" key="4">
    <source>
        <dbReference type="ARBA" id="ARBA00023136"/>
    </source>
</evidence>
<dbReference type="HOGENOM" id="CLU_081297_8_0_3"/>
<evidence type="ECO:0000256" key="1">
    <source>
        <dbReference type="ARBA" id="ARBA00004141"/>
    </source>
</evidence>
<feature type="domain" description="TM2" evidence="6">
    <location>
        <begin position="11"/>
        <end position="62"/>
    </location>
</feature>
<evidence type="ECO:0000313" key="7">
    <source>
        <dbReference type="EMBL" id="ACL43876.1"/>
    </source>
</evidence>
<proteinExistence type="predicted"/>
<name>B8HPL5_CYAP4</name>